<feature type="region of interest" description="Disordered" evidence="1">
    <location>
        <begin position="553"/>
        <end position="632"/>
    </location>
</feature>
<gene>
    <name evidence="2" type="ORF">BDN70DRAFT_976125</name>
</gene>
<comment type="caution">
    <text evidence="2">The sequence shown here is derived from an EMBL/GenBank/DDBJ whole genome shotgun (WGS) entry which is preliminary data.</text>
</comment>
<reference evidence="2" key="1">
    <citation type="submission" date="2020-11" db="EMBL/GenBank/DDBJ databases">
        <authorList>
            <consortium name="DOE Joint Genome Institute"/>
            <person name="Ahrendt S."/>
            <person name="Riley R."/>
            <person name="Andreopoulos W."/>
            <person name="Labutti K."/>
            <person name="Pangilinan J."/>
            <person name="Ruiz-Duenas F.J."/>
            <person name="Barrasa J.M."/>
            <person name="Sanchez-Garcia M."/>
            <person name="Camarero S."/>
            <person name="Miyauchi S."/>
            <person name="Serrano A."/>
            <person name="Linde D."/>
            <person name="Babiker R."/>
            <person name="Drula E."/>
            <person name="Ayuso-Fernandez I."/>
            <person name="Pacheco R."/>
            <person name="Padilla G."/>
            <person name="Ferreira P."/>
            <person name="Barriuso J."/>
            <person name="Kellner H."/>
            <person name="Castanera R."/>
            <person name="Alfaro M."/>
            <person name="Ramirez L."/>
            <person name="Pisabarro A.G."/>
            <person name="Kuo A."/>
            <person name="Tritt A."/>
            <person name="Lipzen A."/>
            <person name="He G."/>
            <person name="Yan M."/>
            <person name="Ng V."/>
            <person name="Cullen D."/>
            <person name="Martin F."/>
            <person name="Rosso M.-N."/>
            <person name="Henrissat B."/>
            <person name="Hibbett D."/>
            <person name="Martinez A.T."/>
            <person name="Grigoriev I.V."/>
        </authorList>
    </citation>
    <scope>NUCLEOTIDE SEQUENCE</scope>
    <source>
        <strain evidence="2">CIRM-BRFM 674</strain>
    </source>
</reference>
<evidence type="ECO:0000313" key="3">
    <source>
        <dbReference type="Proteomes" id="UP000807469"/>
    </source>
</evidence>
<dbReference type="OrthoDB" id="3044920at2759"/>
<protein>
    <submittedName>
        <fullName evidence="2">Uncharacterized protein</fullName>
    </submittedName>
</protein>
<evidence type="ECO:0000256" key="1">
    <source>
        <dbReference type="SAM" id="MobiDB-lite"/>
    </source>
</evidence>
<organism evidence="2 3">
    <name type="scientific">Pholiota conissans</name>
    <dbReference type="NCBI Taxonomy" id="109636"/>
    <lineage>
        <taxon>Eukaryota</taxon>
        <taxon>Fungi</taxon>
        <taxon>Dikarya</taxon>
        <taxon>Basidiomycota</taxon>
        <taxon>Agaricomycotina</taxon>
        <taxon>Agaricomycetes</taxon>
        <taxon>Agaricomycetidae</taxon>
        <taxon>Agaricales</taxon>
        <taxon>Agaricineae</taxon>
        <taxon>Strophariaceae</taxon>
        <taxon>Pholiota</taxon>
    </lineage>
</organism>
<feature type="compositionally biased region" description="Low complexity" evidence="1">
    <location>
        <begin position="608"/>
        <end position="629"/>
    </location>
</feature>
<dbReference type="EMBL" id="MU155183">
    <property type="protein sequence ID" value="KAF9481142.1"/>
    <property type="molecule type" value="Genomic_DNA"/>
</dbReference>
<dbReference type="Proteomes" id="UP000807469">
    <property type="component" value="Unassembled WGS sequence"/>
</dbReference>
<name>A0A9P5Z4X9_9AGAR</name>
<sequence length="761" mass="85783">MLLNVEIILSAEALHTSQKTVRPSTTSTRDNTATDAPINVKREASPYPIKLKPATVRLDLGAHDASKLRTRTIHENGKETIEILTDSESEPDSDIEVIEKLDDPAESSDTLVADLDFDLDSEDESDIIDGRGIDSIHDRQPSDTVWLDPGLTSTISYQPDYKLNRQLVVDRLEFLDRIPTYWPVPRVPTAYIVDLRDSKFDIYNEKGKLIPVDVLIRNKDQDSYIGGSGEGDSKPELDIFTGQKEKARRVRLHCAGVHACEHVNPDLLDVERYELDPQSLKKVVDAQVQSRIDEADTPEKQAAIFFSVSFQSVPGEPTRYFITCENWTPTSRKHRTSSIPDSIDIQILSRLFAGKPIKGFNSETPLVFRRDAFLPTNEPEYSGITTEDPAILVTYFIRLCYTHAKRGVLELKPHVSQDDYNRLINFVYLESEEQIQEFSTWIQGLEIPKVKAWWKHKTDNSWILSSLIKCRSNMNAEDWALTQASTNIGEGQHHFTNINTGVHLSLVEAIITARELDEKTALEIQDNLSSGVLKNNRNDAYTRLFRGVTRANTVKRKQEEARERDSAGQKRRLEIEVLRQAQKENRERIKELSMQDKEEGSSRKRQKSSASKAESSSSGCAQVSSQSAQRSGVSRTLADEALTVNSITDAVLDAPIDYSIFAQDPPLVYMDNSFNEFDDFALAARWGAENLPALLDISNNTNVSAWSGEEQQVMQGMGSSSTDMHLNLNQQGMESMWTTPLNATPLDDAVFDKFLERFGDY</sequence>
<accession>A0A9P5Z4X9</accession>
<dbReference type="AlphaFoldDB" id="A0A9P5Z4X9"/>
<proteinExistence type="predicted"/>
<keyword evidence="3" id="KW-1185">Reference proteome</keyword>
<feature type="compositionally biased region" description="Basic and acidic residues" evidence="1">
    <location>
        <begin position="556"/>
        <end position="602"/>
    </location>
</feature>
<evidence type="ECO:0000313" key="2">
    <source>
        <dbReference type="EMBL" id="KAF9481142.1"/>
    </source>
</evidence>